<dbReference type="Gene3D" id="3.90.226.10">
    <property type="entry name" value="2-enoyl-CoA Hydratase, Chain A, domain 1"/>
    <property type="match status" value="1"/>
</dbReference>
<gene>
    <name evidence="8" type="ORF">METZ01_LOCUS73006</name>
</gene>
<dbReference type="InterPro" id="IPR029045">
    <property type="entry name" value="ClpP/crotonase-like_dom_sf"/>
</dbReference>
<dbReference type="GO" id="GO:0016836">
    <property type="term" value="F:hydro-lyase activity"/>
    <property type="evidence" value="ECO:0007669"/>
    <property type="project" value="TreeGrafter"/>
</dbReference>
<reference evidence="8" key="1">
    <citation type="submission" date="2018-05" db="EMBL/GenBank/DDBJ databases">
        <authorList>
            <person name="Lanie J.A."/>
            <person name="Ng W.-L."/>
            <person name="Kazmierczak K.M."/>
            <person name="Andrzejewski T.M."/>
            <person name="Davidsen T.M."/>
            <person name="Wayne K.J."/>
            <person name="Tettelin H."/>
            <person name="Glass J.I."/>
            <person name="Rusch D."/>
            <person name="Podicherti R."/>
            <person name="Tsui H.-C.T."/>
            <person name="Winkler M.E."/>
        </authorList>
    </citation>
    <scope>NUCLEOTIDE SEQUENCE</scope>
</reference>
<comment type="function">
    <text evidence="6">May play a role in fatty acid biosynthesis and insulin sensitivity.</text>
</comment>
<name>A0A381TVT4_9ZZZZ</name>
<evidence type="ECO:0000256" key="2">
    <source>
        <dbReference type="ARBA" id="ARBA00022832"/>
    </source>
</evidence>
<evidence type="ECO:0000256" key="6">
    <source>
        <dbReference type="ARBA" id="ARBA00037410"/>
    </source>
</evidence>
<dbReference type="PANTHER" id="PTHR43602">
    <property type="match status" value="1"/>
</dbReference>
<dbReference type="Gene3D" id="1.10.12.10">
    <property type="entry name" value="Lyase 2-enoyl-coa Hydratase, Chain A, domain 2"/>
    <property type="match status" value="1"/>
</dbReference>
<dbReference type="GO" id="GO:0005739">
    <property type="term" value="C:mitochondrion"/>
    <property type="evidence" value="ECO:0007669"/>
    <property type="project" value="UniProtKB-SubCell"/>
</dbReference>
<accession>A0A381TVT4</accession>
<dbReference type="InterPro" id="IPR001753">
    <property type="entry name" value="Enoyl-CoA_hydra/iso"/>
</dbReference>
<dbReference type="SUPFAM" id="SSF52096">
    <property type="entry name" value="ClpP/crotonase"/>
    <property type="match status" value="1"/>
</dbReference>
<evidence type="ECO:0000313" key="8">
    <source>
        <dbReference type="EMBL" id="SVA20152.1"/>
    </source>
</evidence>
<protein>
    <recommendedName>
        <fullName evidence="7">Enoyl-CoA hydratase domain-containing protein 3, mitochondrial</fullName>
    </recommendedName>
</protein>
<evidence type="ECO:0000256" key="5">
    <source>
        <dbReference type="ARBA" id="ARBA00023128"/>
    </source>
</evidence>
<evidence type="ECO:0000256" key="4">
    <source>
        <dbReference type="ARBA" id="ARBA00023098"/>
    </source>
</evidence>
<keyword evidence="2" id="KW-0276">Fatty acid metabolism</keyword>
<dbReference type="Pfam" id="PF00378">
    <property type="entry name" value="ECH_1"/>
    <property type="match status" value="1"/>
</dbReference>
<dbReference type="GO" id="GO:0006631">
    <property type="term" value="P:fatty acid metabolic process"/>
    <property type="evidence" value="ECO:0007669"/>
    <property type="project" value="UniProtKB-KW"/>
</dbReference>
<dbReference type="PANTHER" id="PTHR43602:SF1">
    <property type="entry name" value="ENOYL-COA HYDRATASE DOMAIN-CONTAINING PROTEIN 3, MITOCHONDRIAL"/>
    <property type="match status" value="1"/>
</dbReference>
<evidence type="ECO:0000256" key="3">
    <source>
        <dbReference type="ARBA" id="ARBA00022946"/>
    </source>
</evidence>
<dbReference type="InterPro" id="IPR052377">
    <property type="entry name" value="Mitochondrial_ECH-domain"/>
</dbReference>
<dbReference type="CDD" id="cd06558">
    <property type="entry name" value="crotonase-like"/>
    <property type="match status" value="1"/>
</dbReference>
<evidence type="ECO:0000256" key="7">
    <source>
        <dbReference type="ARBA" id="ARBA00040545"/>
    </source>
</evidence>
<organism evidence="8">
    <name type="scientific">marine metagenome</name>
    <dbReference type="NCBI Taxonomy" id="408172"/>
    <lineage>
        <taxon>unclassified sequences</taxon>
        <taxon>metagenomes</taxon>
        <taxon>ecological metagenomes</taxon>
    </lineage>
</organism>
<evidence type="ECO:0000256" key="1">
    <source>
        <dbReference type="ARBA" id="ARBA00004173"/>
    </source>
</evidence>
<comment type="subcellular location">
    <subcellularLocation>
        <location evidence="1">Mitochondrion</location>
    </subcellularLocation>
</comment>
<dbReference type="InterPro" id="IPR014748">
    <property type="entry name" value="Enoyl-CoA_hydra_C"/>
</dbReference>
<dbReference type="EMBL" id="UINC01005257">
    <property type="protein sequence ID" value="SVA20152.1"/>
    <property type="molecule type" value="Genomic_DNA"/>
</dbReference>
<keyword evidence="4" id="KW-0443">Lipid metabolism</keyword>
<sequence>MKKFKNIKLIDVKNGVSRIILDDPKTYNSLSLDMINSLMEVLKILNQDKKSKVIIIEGEGKGFSAGHNLKEIQSLKNKSSYQKLFNQCSKLMLQITNHKKPIIAKVHGAAFAAGCQLVASCDLAYSTNDSIFATPGVNIGLFCSTPMVALSRKVNRKKSMKMLLTGESIKANYAKEIGLINDYFPSSKLEKEIMKVAKTISSKSNLVLKIGKEAFYKQIEMPLEMAYKYTSKIMTENMITEDAKEGIAAFIQKKPPIWKNK</sequence>
<proteinExistence type="predicted"/>
<dbReference type="AlphaFoldDB" id="A0A381TVT4"/>
<keyword evidence="5" id="KW-0496">Mitochondrion</keyword>
<keyword evidence="3" id="KW-0809">Transit peptide</keyword>
<dbReference type="NCBIfam" id="NF006008">
    <property type="entry name" value="PRK08139.1"/>
    <property type="match status" value="1"/>
</dbReference>